<accession>A0A7I4XZ21</accession>
<proteinExistence type="predicted"/>
<dbReference type="Proteomes" id="UP000025227">
    <property type="component" value="Unplaced"/>
</dbReference>
<dbReference type="OrthoDB" id="783096at2759"/>
<sequence length="457" mass="51266">MLTSSYRILSARNSIIFVAVLGFLSIRKLSAGWVSDGRGYEVGNRRRFVSALRMECLMLLGNFFMYGQLMVYYEKRDYDKLYKQAKTKLRAIASATLITFMVAAQLIHFLYFASEEVQDQFFDVSAFLFGIWVNLLGLVAGCFIVNSVIRIFDKVPSISPMLTRMRQLPYISSLMFDRRCQIRAVLLVAVAMSLLMWYGSDDIVVKQVTIPVKNFSGLNGSVKIALLSDIHTGATVRRNQIAKVADKLRDLDVDAVALVGDIVDGPLKILANRIEPLWGALKQHHTYFVSGNHEYYYGDAMLWFAEYEAHGVRVLNNRCEMFHGICIVGVNDVSSNKSGIIGHHMNLPEAMRNCTQGASRLLLTHNPSSLSKFSAGDLAKIDVVLSGHTHAGQFYVVAPVTWLLWPYLYGLYDIGHGKLFVSAGTLYGGPPMKMLWMSEIWIVNLVNDTSQVVDALR</sequence>
<feature type="transmembrane region" description="Helical" evidence="1">
    <location>
        <begin position="182"/>
        <end position="199"/>
    </location>
</feature>
<dbReference type="Pfam" id="PF00149">
    <property type="entry name" value="Metallophos"/>
    <property type="match status" value="1"/>
</dbReference>
<dbReference type="CDD" id="cd07385">
    <property type="entry name" value="MPP_YkuE_C"/>
    <property type="match status" value="1"/>
</dbReference>
<dbReference type="PANTHER" id="PTHR31302">
    <property type="entry name" value="TRANSMEMBRANE PROTEIN WITH METALLOPHOSPHOESTERASE DOMAIN-RELATED"/>
    <property type="match status" value="1"/>
</dbReference>
<keyword evidence="1" id="KW-1133">Transmembrane helix</keyword>
<keyword evidence="1" id="KW-0472">Membrane</keyword>
<evidence type="ECO:0000313" key="3">
    <source>
        <dbReference type="Proteomes" id="UP000025227"/>
    </source>
</evidence>
<name>A0A7I4XZ21_HAECO</name>
<evidence type="ECO:0000313" key="4">
    <source>
        <dbReference type="WBParaSite" id="HCON_00022930-00001"/>
    </source>
</evidence>
<keyword evidence="3" id="KW-1185">Reference proteome</keyword>
<evidence type="ECO:0000259" key="2">
    <source>
        <dbReference type="Pfam" id="PF00149"/>
    </source>
</evidence>
<reference evidence="4" key="1">
    <citation type="submission" date="2020-12" db="UniProtKB">
        <authorList>
            <consortium name="WormBaseParasite"/>
        </authorList>
    </citation>
    <scope>IDENTIFICATION</scope>
    <source>
        <strain evidence="4">MHco3</strain>
    </source>
</reference>
<dbReference type="Gene3D" id="3.60.21.10">
    <property type="match status" value="1"/>
</dbReference>
<feature type="domain" description="Calcineurin-like phosphoesterase" evidence="2">
    <location>
        <begin position="223"/>
        <end position="391"/>
    </location>
</feature>
<keyword evidence="1" id="KW-0812">Transmembrane</keyword>
<feature type="transmembrane region" description="Helical" evidence="1">
    <location>
        <begin position="126"/>
        <end position="149"/>
    </location>
</feature>
<dbReference type="OMA" id="MSEIWIV"/>
<dbReference type="InterPro" id="IPR004843">
    <property type="entry name" value="Calcineurin-like_PHP"/>
</dbReference>
<evidence type="ECO:0000256" key="1">
    <source>
        <dbReference type="SAM" id="Phobius"/>
    </source>
</evidence>
<dbReference type="GO" id="GO:0016787">
    <property type="term" value="F:hydrolase activity"/>
    <property type="evidence" value="ECO:0007669"/>
    <property type="project" value="InterPro"/>
</dbReference>
<feature type="transmembrane region" description="Helical" evidence="1">
    <location>
        <begin position="92"/>
        <end position="114"/>
    </location>
</feature>
<organism evidence="3 4">
    <name type="scientific">Haemonchus contortus</name>
    <name type="common">Barber pole worm</name>
    <dbReference type="NCBI Taxonomy" id="6289"/>
    <lineage>
        <taxon>Eukaryota</taxon>
        <taxon>Metazoa</taxon>
        <taxon>Ecdysozoa</taxon>
        <taxon>Nematoda</taxon>
        <taxon>Chromadorea</taxon>
        <taxon>Rhabditida</taxon>
        <taxon>Rhabditina</taxon>
        <taxon>Rhabditomorpha</taxon>
        <taxon>Strongyloidea</taxon>
        <taxon>Trichostrongylidae</taxon>
        <taxon>Haemonchus</taxon>
    </lineage>
</organism>
<dbReference type="SUPFAM" id="SSF56300">
    <property type="entry name" value="Metallo-dependent phosphatases"/>
    <property type="match status" value="1"/>
</dbReference>
<dbReference type="InterPro" id="IPR029052">
    <property type="entry name" value="Metallo-depent_PP-like"/>
</dbReference>
<dbReference type="PANTHER" id="PTHR31302:SF30">
    <property type="entry name" value="CALCINEURIN-LIKE PHOSPHOESTERASE DOMAIN-CONTAINING PROTEIN"/>
    <property type="match status" value="1"/>
</dbReference>
<feature type="transmembrane region" description="Helical" evidence="1">
    <location>
        <begin position="47"/>
        <end position="71"/>
    </location>
</feature>
<protein>
    <submittedName>
        <fullName evidence="4">Metallophos domain-containing protein</fullName>
    </submittedName>
</protein>
<dbReference type="InterPro" id="IPR051158">
    <property type="entry name" value="Metallophosphoesterase_sf"/>
</dbReference>
<dbReference type="WBParaSite" id="HCON_00022930-00001">
    <property type="protein sequence ID" value="HCON_00022930-00001"/>
    <property type="gene ID" value="HCON_00022930"/>
</dbReference>
<dbReference type="AlphaFoldDB" id="A0A7I4XZ21"/>